<dbReference type="PANTHER" id="PTHR33778">
    <property type="entry name" value="PROTEIN MGTC"/>
    <property type="match status" value="1"/>
</dbReference>
<keyword evidence="3" id="KW-1003">Cell membrane</keyword>
<reference evidence="9" key="1">
    <citation type="submission" date="2020-10" db="EMBL/GenBank/DDBJ databases">
        <authorList>
            <person name="Gilroy R."/>
        </authorList>
    </citation>
    <scope>NUCLEOTIDE SEQUENCE</scope>
    <source>
        <strain evidence="9">CHK189-12415</strain>
    </source>
</reference>
<dbReference type="EMBL" id="DVHA01000208">
    <property type="protein sequence ID" value="HIR61214.1"/>
    <property type="molecule type" value="Genomic_DNA"/>
</dbReference>
<dbReference type="Proteomes" id="UP000824241">
    <property type="component" value="Unassembled WGS sequence"/>
</dbReference>
<protein>
    <submittedName>
        <fullName evidence="9">MgtC/SapB family protein</fullName>
    </submittedName>
</protein>
<feature type="transmembrane region" description="Helical" evidence="7">
    <location>
        <begin position="14"/>
        <end position="31"/>
    </location>
</feature>
<keyword evidence="5 7" id="KW-1133">Transmembrane helix</keyword>
<evidence type="ECO:0000256" key="5">
    <source>
        <dbReference type="ARBA" id="ARBA00022989"/>
    </source>
</evidence>
<dbReference type="GO" id="GO:0005886">
    <property type="term" value="C:plasma membrane"/>
    <property type="evidence" value="ECO:0007669"/>
    <property type="project" value="UniProtKB-SubCell"/>
</dbReference>
<evidence type="ECO:0000313" key="9">
    <source>
        <dbReference type="EMBL" id="HIR61214.1"/>
    </source>
</evidence>
<keyword evidence="6 7" id="KW-0472">Membrane</keyword>
<feature type="transmembrane region" description="Helical" evidence="7">
    <location>
        <begin position="78"/>
        <end position="95"/>
    </location>
</feature>
<dbReference type="Pfam" id="PF02308">
    <property type="entry name" value="MgtC"/>
    <property type="match status" value="1"/>
</dbReference>
<evidence type="ECO:0000256" key="2">
    <source>
        <dbReference type="ARBA" id="ARBA00009298"/>
    </source>
</evidence>
<accession>A0A9D1DXY9</accession>
<organism evidence="9 10">
    <name type="scientific">Candidatus Faecivivens stercoravium</name>
    <dbReference type="NCBI Taxonomy" id="2840803"/>
    <lineage>
        <taxon>Bacteria</taxon>
        <taxon>Bacillati</taxon>
        <taxon>Bacillota</taxon>
        <taxon>Clostridia</taxon>
        <taxon>Eubacteriales</taxon>
        <taxon>Oscillospiraceae</taxon>
        <taxon>Oscillospiraceae incertae sedis</taxon>
        <taxon>Candidatus Faecivivens</taxon>
    </lineage>
</organism>
<sequence>MEGIIRFLITQGDYLLRILLAALCGMVIGYERESRLKMAGIRTHTVVALAAALMVIVSKYGFNDVIVQDSVNLDPSRIASGVVSALGFLGAGIILNRKSGISGVTTAAGIWATLGIGMTIGAGMWTLGVLSTLVLLGFQYFFHKNLRMFKDVNTGHILLHIRKDVDAEVRQRLTAALTSMNIRISATHLTIYDDATIEANLDVIFPKGFDAENTLTLMANYPEILSIES</sequence>
<evidence type="ECO:0000256" key="4">
    <source>
        <dbReference type="ARBA" id="ARBA00022692"/>
    </source>
</evidence>
<proteinExistence type="inferred from homology"/>
<comment type="subcellular location">
    <subcellularLocation>
        <location evidence="1">Cell membrane</location>
        <topology evidence="1">Multi-pass membrane protein</topology>
    </subcellularLocation>
</comment>
<reference evidence="9" key="2">
    <citation type="journal article" date="2021" name="PeerJ">
        <title>Extensive microbial diversity within the chicken gut microbiome revealed by metagenomics and culture.</title>
        <authorList>
            <person name="Gilroy R."/>
            <person name="Ravi A."/>
            <person name="Getino M."/>
            <person name="Pursley I."/>
            <person name="Horton D.L."/>
            <person name="Alikhan N.F."/>
            <person name="Baker D."/>
            <person name="Gharbi K."/>
            <person name="Hall N."/>
            <person name="Watson M."/>
            <person name="Adriaenssens E.M."/>
            <person name="Foster-Nyarko E."/>
            <person name="Jarju S."/>
            <person name="Secka A."/>
            <person name="Antonio M."/>
            <person name="Oren A."/>
            <person name="Chaudhuri R.R."/>
            <person name="La Ragione R."/>
            <person name="Hildebrand F."/>
            <person name="Pallen M.J."/>
        </authorList>
    </citation>
    <scope>NUCLEOTIDE SEQUENCE</scope>
    <source>
        <strain evidence="9">CHK189-12415</strain>
    </source>
</reference>
<dbReference type="InterPro" id="IPR049177">
    <property type="entry name" value="MgtC_SapB_SrpB_YhiD_N"/>
</dbReference>
<feature type="domain" description="MgtC/SapB/SrpB/YhiD N-terminal" evidence="8">
    <location>
        <begin position="18"/>
        <end position="144"/>
    </location>
</feature>
<feature type="transmembrane region" description="Helical" evidence="7">
    <location>
        <begin position="43"/>
        <end position="62"/>
    </location>
</feature>
<evidence type="ECO:0000256" key="6">
    <source>
        <dbReference type="ARBA" id="ARBA00023136"/>
    </source>
</evidence>
<comment type="similarity">
    <text evidence="2">Belongs to the MgtC/SapB family.</text>
</comment>
<dbReference type="PRINTS" id="PR01837">
    <property type="entry name" value="MGTCSAPBPROT"/>
</dbReference>
<evidence type="ECO:0000256" key="1">
    <source>
        <dbReference type="ARBA" id="ARBA00004651"/>
    </source>
</evidence>
<gene>
    <name evidence="9" type="ORF">IAB37_06550</name>
</gene>
<keyword evidence="4 7" id="KW-0812">Transmembrane</keyword>
<dbReference type="InterPro" id="IPR003416">
    <property type="entry name" value="MgtC/SapB/SrpB/YhiD_fam"/>
</dbReference>
<comment type="caution">
    <text evidence="9">The sequence shown here is derived from an EMBL/GenBank/DDBJ whole genome shotgun (WGS) entry which is preliminary data.</text>
</comment>
<dbReference type="PANTHER" id="PTHR33778:SF1">
    <property type="entry name" value="MAGNESIUM TRANSPORTER YHID-RELATED"/>
    <property type="match status" value="1"/>
</dbReference>
<evidence type="ECO:0000313" key="10">
    <source>
        <dbReference type="Proteomes" id="UP000824241"/>
    </source>
</evidence>
<evidence type="ECO:0000259" key="8">
    <source>
        <dbReference type="Pfam" id="PF02308"/>
    </source>
</evidence>
<evidence type="ECO:0000256" key="7">
    <source>
        <dbReference type="SAM" id="Phobius"/>
    </source>
</evidence>
<name>A0A9D1DXY9_9FIRM</name>
<feature type="transmembrane region" description="Helical" evidence="7">
    <location>
        <begin position="124"/>
        <end position="142"/>
    </location>
</feature>
<dbReference type="AlphaFoldDB" id="A0A9D1DXY9"/>
<evidence type="ECO:0000256" key="3">
    <source>
        <dbReference type="ARBA" id="ARBA00022475"/>
    </source>
</evidence>